<dbReference type="InterPro" id="IPR011642">
    <property type="entry name" value="Gate_dom"/>
</dbReference>
<evidence type="ECO:0000259" key="2">
    <source>
        <dbReference type="Pfam" id="PF07670"/>
    </source>
</evidence>
<keyword evidence="4" id="KW-1185">Reference proteome</keyword>
<sequence length="139" mass="14850">MNIGKVLVNGGKNGTVVMWELAKVIIPVITLVNFFEKTGLLQHFSNFLQPAMALFSLPGEGALVLIIGNLTTVYGAVGAMLSLDLTVKEITILSSMLAICHSILSETVIAKKVGSQAWIVLFSRLIMSIIVGILLGIIL</sequence>
<dbReference type="RefSeq" id="WP_091348920.1">
    <property type="nucleotide sequence ID" value="NZ_FOIF01000005.1"/>
</dbReference>
<dbReference type="OrthoDB" id="9779080at2"/>
<accession>A0A1H9YWE7</accession>
<dbReference type="STRING" id="1120990.SAMN03080614_100556"/>
<reference evidence="4" key="1">
    <citation type="submission" date="2016-10" db="EMBL/GenBank/DDBJ databases">
        <authorList>
            <person name="Varghese N."/>
            <person name="Submissions S."/>
        </authorList>
    </citation>
    <scope>NUCLEOTIDE SEQUENCE [LARGE SCALE GENOMIC DNA]</scope>
    <source>
        <strain evidence="4">DSM 13577</strain>
    </source>
</reference>
<feature type="domain" description="Nucleoside transporter/FeoB GTPase Gate" evidence="2">
    <location>
        <begin position="19"/>
        <end position="114"/>
    </location>
</feature>
<protein>
    <submittedName>
        <fullName evidence="3">Nucleoside recognition</fullName>
    </submittedName>
</protein>
<proteinExistence type="predicted"/>
<organism evidence="3 4">
    <name type="scientific">Anaerobranca gottschalkii DSM 13577</name>
    <dbReference type="NCBI Taxonomy" id="1120990"/>
    <lineage>
        <taxon>Bacteria</taxon>
        <taxon>Bacillati</taxon>
        <taxon>Bacillota</taxon>
        <taxon>Clostridia</taxon>
        <taxon>Eubacteriales</taxon>
        <taxon>Proteinivoracaceae</taxon>
        <taxon>Anaerobranca</taxon>
    </lineage>
</organism>
<feature type="transmembrane region" description="Helical" evidence="1">
    <location>
        <begin position="16"/>
        <end position="35"/>
    </location>
</feature>
<dbReference type="EMBL" id="FOIF01000005">
    <property type="protein sequence ID" value="SES73448.1"/>
    <property type="molecule type" value="Genomic_DNA"/>
</dbReference>
<name>A0A1H9YWE7_9FIRM</name>
<keyword evidence="1" id="KW-0472">Membrane</keyword>
<feature type="transmembrane region" description="Helical" evidence="1">
    <location>
        <begin position="117"/>
        <end position="138"/>
    </location>
</feature>
<evidence type="ECO:0000313" key="3">
    <source>
        <dbReference type="EMBL" id="SES73448.1"/>
    </source>
</evidence>
<evidence type="ECO:0000256" key="1">
    <source>
        <dbReference type="SAM" id="Phobius"/>
    </source>
</evidence>
<keyword evidence="1" id="KW-1133">Transmembrane helix</keyword>
<dbReference type="Proteomes" id="UP000243819">
    <property type="component" value="Unassembled WGS sequence"/>
</dbReference>
<keyword evidence="1" id="KW-0812">Transmembrane</keyword>
<feature type="transmembrane region" description="Helical" evidence="1">
    <location>
        <begin position="90"/>
        <end position="110"/>
    </location>
</feature>
<evidence type="ECO:0000313" key="4">
    <source>
        <dbReference type="Proteomes" id="UP000243819"/>
    </source>
</evidence>
<dbReference type="AlphaFoldDB" id="A0A1H9YWE7"/>
<dbReference type="Pfam" id="PF07670">
    <property type="entry name" value="Gate"/>
    <property type="match status" value="1"/>
</dbReference>
<gene>
    <name evidence="3" type="ORF">SAMN03080614_100556</name>
</gene>